<feature type="compositionally biased region" description="Basic residues" evidence="1">
    <location>
        <begin position="2666"/>
        <end position="2676"/>
    </location>
</feature>
<proteinExistence type="predicted"/>
<feature type="chain" id="PRO_5035755998" evidence="2">
    <location>
        <begin position="23"/>
        <end position="3047"/>
    </location>
</feature>
<dbReference type="OrthoDB" id="5809853at2759"/>
<organism evidence="3 4">
    <name type="scientific">Caenorhabditis bovis</name>
    <dbReference type="NCBI Taxonomy" id="2654633"/>
    <lineage>
        <taxon>Eukaryota</taxon>
        <taxon>Metazoa</taxon>
        <taxon>Ecdysozoa</taxon>
        <taxon>Nematoda</taxon>
        <taxon>Chromadorea</taxon>
        <taxon>Rhabditida</taxon>
        <taxon>Rhabditina</taxon>
        <taxon>Rhabditomorpha</taxon>
        <taxon>Rhabditoidea</taxon>
        <taxon>Rhabditidae</taxon>
        <taxon>Peloderinae</taxon>
        <taxon>Caenorhabditis</taxon>
    </lineage>
</organism>
<feature type="signal peptide" evidence="2">
    <location>
        <begin position="1"/>
        <end position="22"/>
    </location>
</feature>
<feature type="compositionally biased region" description="Basic and acidic residues" evidence="1">
    <location>
        <begin position="2881"/>
        <end position="2917"/>
    </location>
</feature>
<feature type="region of interest" description="Disordered" evidence="1">
    <location>
        <begin position="53"/>
        <end position="180"/>
    </location>
</feature>
<feature type="compositionally biased region" description="Basic and acidic residues" evidence="1">
    <location>
        <begin position="2704"/>
        <end position="2716"/>
    </location>
</feature>
<feature type="compositionally biased region" description="Basic and acidic residues" evidence="1">
    <location>
        <begin position="3038"/>
        <end position="3047"/>
    </location>
</feature>
<name>A0A8S1F469_9PELO</name>
<evidence type="ECO:0000313" key="4">
    <source>
        <dbReference type="Proteomes" id="UP000494206"/>
    </source>
</evidence>
<dbReference type="PROSITE" id="PS51257">
    <property type="entry name" value="PROKAR_LIPOPROTEIN"/>
    <property type="match status" value="1"/>
</dbReference>
<feature type="compositionally biased region" description="Basic and acidic residues" evidence="1">
    <location>
        <begin position="103"/>
        <end position="117"/>
    </location>
</feature>
<feature type="region of interest" description="Disordered" evidence="1">
    <location>
        <begin position="2584"/>
        <end position="2746"/>
    </location>
</feature>
<feature type="compositionally biased region" description="Low complexity" evidence="1">
    <location>
        <begin position="450"/>
        <end position="461"/>
    </location>
</feature>
<feature type="compositionally biased region" description="Basic and acidic residues" evidence="1">
    <location>
        <begin position="2822"/>
        <end position="2836"/>
    </location>
</feature>
<evidence type="ECO:0000256" key="2">
    <source>
        <dbReference type="SAM" id="SignalP"/>
    </source>
</evidence>
<accession>A0A8S1F469</accession>
<evidence type="ECO:0000313" key="3">
    <source>
        <dbReference type="EMBL" id="CAB3408461.1"/>
    </source>
</evidence>
<feature type="compositionally biased region" description="Low complexity" evidence="1">
    <location>
        <begin position="384"/>
        <end position="400"/>
    </location>
</feature>
<protein>
    <submittedName>
        <fullName evidence="3">Uncharacterized protein</fullName>
    </submittedName>
</protein>
<gene>
    <name evidence="3" type="ORF">CBOVIS_LOCUS10242</name>
</gene>
<feature type="compositionally biased region" description="Basic and acidic residues" evidence="1">
    <location>
        <begin position="67"/>
        <end position="77"/>
    </location>
</feature>
<comment type="caution">
    <text evidence="3">The sequence shown here is derived from an EMBL/GenBank/DDBJ whole genome shotgun (WGS) entry which is preliminary data.</text>
</comment>
<feature type="region of interest" description="Disordered" evidence="1">
    <location>
        <begin position="372"/>
        <end position="401"/>
    </location>
</feature>
<evidence type="ECO:0000256" key="1">
    <source>
        <dbReference type="SAM" id="MobiDB-lite"/>
    </source>
</evidence>
<sequence length="3047" mass="352077">MRISIIGCLAPLAVLLISGCDARLRWKCELFDTSAENITKRTTFIDHLPDQNVRPTRSAVPKCRVRPRNEIEPREKGSGSITRKLALPSNVKPKKKPDFPVTMKRDSKVRYERKPKEGPNGLIVGPGYNSSDEKRGPSAPKKPMRGMPSKLLSANELSTPPSKRLDANMMPDFDLDDNDDEKDDKNLPWCDEVFDCEHDDFKKFDTEILDEFYRVCKEKLIPKKVDMIEKILKITSTRTTTPPTDSTRAMPPTSKKPYDCLNAKKGKMSAADKKLYEKYCSYQTLDIEITEKCVEMLDHNESSRRFTEKCCEPLASTIHKMNSNRKKKFDNICHPNTHTSVTKKVLIYKGKNCADVDYKSLSKKEKKAYRKDCQKGTDGDGMDVDTTTPPMEPNPEMVTPRTDKERISPMTHKADCLHRQKSTEKMSDAEYKKFLIECADVDVDLDGITSRRTPTTTPSSSVTKNMPGHSPDCSKQKDLEKMSDRERKKYLEKCPHVGKSVHKMSNNNEYCESVVYELMTTREFVEFRKMCLVTIVDPKNPIKKLLMRKTSHCLEAVKIEMDDSEYKKFIRMCIVKEPKPTATTIKLIKIKKEVDCEDQDYTTMTRKQYRKFEEKCLEEVVEDCDSVDVDSLTNAEYKLYQRHCLDEEEIEEIEDCNKVTDAMTIEEFEKYKKNCVHRTVVIEKKDCSTKDLRFMNQREYRAYERQCGKPRDFCKMRKAYYKDMNKAERKAFKRNCEKEYCEVVDVSKLSKIEKEEFIRNCDKKHIRTIEKTSICENVQIDELTQDEMVQYKRHCKPEKQIILVKSTKTYPNGTKVTERRVKVLNPDGKIENGCDENMRNKMSRKAYQKYMEECHSPKSVLDCDKIETKGLSAEEAERRIKLCKDDAKLTTKTLKPREKEIVEKKIEKSYCEKVDVSSLSVKEKKEYIKECVEKKKKQTIVLKNGEKKTCATVDVDELDGDELKWYNRECVPRTVSKNVTKVIGVKKTKKNHGFDCTNVNVDDLSAEELQRYQRECTHLIKKTVEKHTIEHPFDCEDVDVDSLSRKEYKRYLKECSTSDKKCSEVDVEDLNAEELDEYRRVCEGKERIIVVKSSKNRPDGTKIVIKEVKAITPRGKTKRIFVCGRTDLDSLSQQEYRRYMKKCISEKNVIDCDELHKKNELTRKQMKHYMDHCGITNKPRTKSKKKFTCERVDVANLKGEDAILYQKICQHVNGNEIVLVKTSATLPNGTQVTVKGVKIIPPTEKLFVIDGCDESKTKNMTNEEYGRYLKECTKKSIVVTCDNYEKLNLPEKDIQKFVMKCKQSYSVNQKIVNPRGKTLQKVDVMSPKKPFDCHTNVSELTEEQAIEYRKICEDSEGKKVVLVKKSKKHPNGTEYTEKSVKVVPPPEKPFVVNGCDARKKEDMSEEDYAKYIEECTKKTRIVTCGNYKEIDLSDEDREKFSEKCKKRMTIDQKIVSPKEKTLKNVDVKHPDKFDCHTDVNELTEEQAIEYRKICTNTEGKEVHLVKNVKKLPNGTEVVAKRVKIKPPKEKPFVVNGCDESKMKEMDKEEYEKYIEECTKRTTIVTCDNYESLKLPEEQILKFIAKCKKHLTVDKKIVSPREKTVEKVDVIHPSKGSDCDADVTELTTKEQYEKYLLECVNDSDSVDCDMIDPRGLSRKAMKVYRKKCAGTPINRGDKKIILVKTLIIHPNNVTEIRKQVKIINPGEPPRVIDCHDNPTGLDEFEYEQFELQCHGKKTVLKGGKVTVVKKVAPGKTVLTQSQVLVNNKFDCYNVNPEDLDEDQFELMKKQCINKTAKIGRKSYNCEVDISQLSDSEYAEYQRHCVRTRKCSSVDVDALTAAEYKDYLRECGEVHHPAHITTTPRTFTTKIIMIKDSCENVDINTMTKKEYVDYKNKCLKPGKRKSGAKVISIKKVVILKKGGCDLNTDSMTQKEYDDYIKKCGATEKTTLVKTVKINSPRIEKLKLLTKTSFPDEDTEEVEDQLGVKVITKVVKLKNRVRPDGDGDNEHGKIIVMKKVLKIPRRVRPTDGVDEVDEGGRIVVHKKLIKIMKEVPKDSDEVEEIETRPKKEVVILKVHKKPILKINPDTGEIIEDKGNEIIKVVKLRQTPEDRWKKVILRKVMKLNIPHKNYNDYYDEDQDLIVKKKVHRKIVRVRKLKSTTTTTTTPAPPEYYYDEIEVPTETIVVSVKSSKRRLPKEEELEPEVEEEIVDVRHEKPKSPRYQGYIKVEKKVVKVPIRKPKTYSGDDELEEDDVIRKIVKSKRKPKLRVLVTAKERKIHPKTKFIEEETDDQGDYGKTYVRVKNIGRQMIHQRKIIDESSGPDENLHVSVRAMKFRIQDDNDKDDSTDYEETENIGGAIRIKKLKNRNIGTTKILKVVKKTTTSPRDIFIRKHRNQQPEDSDKEIKRYYVKDKIGKKVLVRTEKNGKIIKDVLRKNATKPDDYDDDVKTRWVSKTKGSPIRKGSMFRIKKHYKILPNGQRVLVNKKRYGDDGSKNVEEEEEEGGREIIRTRRRYKILPNGQRVLIGTTRDRKNENDGLDDPHHGKTTVRRYEVLRNGKRVLIGDGGDRTNDDGIEMIRRKTKRVIRKDGGEDEEDDESGRKTTRVKKHDNDGDEEESEGMTIRVKKMKKHETIEDDEIQSGRTTMRLKKNRVGGDDETEEESGRITTRIKRIHKNGRKRGDLESDGDDEETGKITTRVRKINGRKSIDDQPADQERNHIKKIMRGTSAMKINHTTRETSEDGGEEEQHVIRTKKTYKILPNGQRVLVGTKTFNDTGSEGLMAGTRRHYKILPNGKRVLIGIEPLNGAKQFIKKRKQVVESEDEGKNAEDSGKNYRVMPDGRKVRWSTTGADDEKPDAEDGMKAFLRMKKGGGKKYVKRTKSQHHEEHHDDHEEKRVRMKNGERTEVREKEEHSDESSHMKRMIGQDGAGIQHYRLSLKKRVLGENGADIENEHASHNTRRFGEDDENGRRRAGSGRRDSVDEANVSHSKRMFGEDEAGIQRHHKRSVTGHKKMEKGGSREGSDSTDPGVVHATNGEEDEIRREATDDE</sequence>
<feature type="compositionally biased region" description="Basic and acidic residues" evidence="1">
    <location>
        <begin position="2733"/>
        <end position="2746"/>
    </location>
</feature>
<feature type="region of interest" description="Disordered" evidence="1">
    <location>
        <begin position="2945"/>
        <end position="3047"/>
    </location>
</feature>
<feature type="compositionally biased region" description="Basic and acidic residues" evidence="1">
    <location>
        <begin position="2527"/>
        <end position="2546"/>
    </location>
</feature>
<feature type="region of interest" description="Disordered" evidence="1">
    <location>
        <begin position="2525"/>
        <end position="2546"/>
    </location>
</feature>
<feature type="region of interest" description="Disordered" evidence="1">
    <location>
        <begin position="2869"/>
        <end position="2919"/>
    </location>
</feature>
<feature type="region of interest" description="Disordered" evidence="1">
    <location>
        <begin position="2817"/>
        <end position="2836"/>
    </location>
</feature>
<dbReference type="EMBL" id="CADEPM010000007">
    <property type="protein sequence ID" value="CAB3408461.1"/>
    <property type="molecule type" value="Genomic_DNA"/>
</dbReference>
<feature type="region of interest" description="Disordered" evidence="1">
    <location>
        <begin position="449"/>
        <end position="479"/>
    </location>
</feature>
<keyword evidence="4" id="KW-1185">Reference proteome</keyword>
<reference evidence="3 4" key="1">
    <citation type="submission" date="2020-04" db="EMBL/GenBank/DDBJ databases">
        <authorList>
            <person name="Laetsch R D."/>
            <person name="Stevens L."/>
            <person name="Kumar S."/>
            <person name="Blaxter L. M."/>
        </authorList>
    </citation>
    <scope>NUCLEOTIDE SEQUENCE [LARGE SCALE GENOMIC DNA]</scope>
</reference>
<feature type="compositionally biased region" description="Basic residues" evidence="1">
    <location>
        <begin position="2869"/>
        <end position="2880"/>
    </location>
</feature>
<feature type="compositionally biased region" description="Basic residues" evidence="1">
    <location>
        <begin position="2999"/>
        <end position="3012"/>
    </location>
</feature>
<keyword evidence="2" id="KW-0732">Signal</keyword>
<dbReference type="Proteomes" id="UP000494206">
    <property type="component" value="Unassembled WGS sequence"/>
</dbReference>